<dbReference type="Proteomes" id="UP000010422">
    <property type="component" value="Unassembled WGS sequence"/>
</dbReference>
<protein>
    <submittedName>
        <fullName evidence="1">Uncharacterized protein</fullName>
    </submittedName>
</protein>
<dbReference type="InParanoid" id="L0PFW5"/>
<proteinExistence type="predicted"/>
<sequence length="98" mass="10739">MKVSRAKTSETRGEANGIEHPIAAIIDVVSAVGRGVQVIMGTIGIREVVAHAGALRHELRRGICDGNSRFGAKICTRNDLYDMIAWEVKKRDFLQGYS</sequence>
<comment type="caution">
    <text evidence="1">The sequence shown here is derived from an EMBL/GenBank/DDBJ whole genome shotgun (WGS) entry which is preliminary data.</text>
</comment>
<accession>L0PFW5</accession>
<reference evidence="1 2" key="1">
    <citation type="journal article" date="2012" name="MBio">
        <title>De novo assembly of the Pneumocystis jirovecii genome from a single bronchoalveolar lavage fluid specimen from a patient.</title>
        <authorList>
            <person name="Cisse O.H."/>
            <person name="Pagni M."/>
            <person name="Hauser P.M."/>
        </authorList>
    </citation>
    <scope>NUCLEOTIDE SEQUENCE [LARGE SCALE GENOMIC DNA]</scope>
    <source>
        <strain evidence="1 2">SE8</strain>
    </source>
</reference>
<organism evidence="2">
    <name type="scientific">Pneumocystis jirovecii</name>
    <name type="common">Human pneumocystis pneumonia agent</name>
    <dbReference type="NCBI Taxonomy" id="42068"/>
    <lineage>
        <taxon>Eukaryota</taxon>
        <taxon>Fungi</taxon>
        <taxon>Dikarya</taxon>
        <taxon>Ascomycota</taxon>
        <taxon>Taphrinomycotina</taxon>
        <taxon>Pneumocystomycetes</taxon>
        <taxon>Pneumocystaceae</taxon>
        <taxon>Pneumocystis</taxon>
    </lineage>
</organism>
<dbReference type="VEuPathDB" id="FungiDB:PNEJI1_000132"/>
<evidence type="ECO:0000313" key="2">
    <source>
        <dbReference type="Proteomes" id="UP000010422"/>
    </source>
</evidence>
<dbReference type="EMBL" id="CAKM01000279">
    <property type="protein sequence ID" value="CCJ31132.1"/>
    <property type="molecule type" value="Genomic_DNA"/>
</dbReference>
<evidence type="ECO:0000313" key="1">
    <source>
        <dbReference type="EMBL" id="CCJ31132.1"/>
    </source>
</evidence>
<dbReference type="AlphaFoldDB" id="L0PFW5"/>
<gene>
    <name evidence="1" type="ORF">PNEJI1_000132</name>
</gene>
<name>L0PFW5_PNEJI</name>